<evidence type="ECO:0000259" key="3">
    <source>
        <dbReference type="Pfam" id="PF00884"/>
    </source>
</evidence>
<dbReference type="Gene3D" id="3.40.720.10">
    <property type="entry name" value="Alkaline Phosphatase, subunit A"/>
    <property type="match status" value="1"/>
</dbReference>
<dbReference type="GO" id="GO:0004065">
    <property type="term" value="F:arylsulfatase activity"/>
    <property type="evidence" value="ECO:0007669"/>
    <property type="project" value="TreeGrafter"/>
</dbReference>
<evidence type="ECO:0000256" key="1">
    <source>
        <dbReference type="ARBA" id="ARBA00008779"/>
    </source>
</evidence>
<evidence type="ECO:0000313" key="4">
    <source>
        <dbReference type="EMBL" id="QUI23397.1"/>
    </source>
</evidence>
<organism evidence="4 5">
    <name type="scientific">Vallitalea pronyensis</name>
    <dbReference type="NCBI Taxonomy" id="1348613"/>
    <lineage>
        <taxon>Bacteria</taxon>
        <taxon>Bacillati</taxon>
        <taxon>Bacillota</taxon>
        <taxon>Clostridia</taxon>
        <taxon>Lachnospirales</taxon>
        <taxon>Vallitaleaceae</taxon>
        <taxon>Vallitalea</taxon>
    </lineage>
</organism>
<dbReference type="RefSeq" id="WP_212694081.1">
    <property type="nucleotide sequence ID" value="NZ_CP058649.1"/>
</dbReference>
<evidence type="ECO:0000256" key="2">
    <source>
        <dbReference type="ARBA" id="ARBA00022801"/>
    </source>
</evidence>
<dbReference type="InterPro" id="IPR000917">
    <property type="entry name" value="Sulfatase_N"/>
</dbReference>
<dbReference type="Pfam" id="PF00884">
    <property type="entry name" value="Sulfatase"/>
    <property type="match status" value="1"/>
</dbReference>
<keyword evidence="5" id="KW-1185">Reference proteome</keyword>
<dbReference type="SUPFAM" id="SSF53649">
    <property type="entry name" value="Alkaline phosphatase-like"/>
    <property type="match status" value="1"/>
</dbReference>
<dbReference type="KEGG" id="vpy:HZI73_14365"/>
<sequence length="667" mass="76371">MNKPNILWILAEDMCPNLGCYGDVDAITPHIDALAEEGIRYNHVSSVGPVCSAARTTLALGMYPSTVGTGNHRSHVALPDHIKIFSEYLQEAGYYTAINKTDYNFQVQYDGPYIKGWNTTIDVDYGGDSEAIANVLADTWQKRKDNQPFFFMHTFAITHQSKYGYPSTPEEHRKNIIPRIKPEEYRDRDTLHIPSYHPDNKETREIWGQYHETITTMDRMVGETLDKLKEDGLYEDTIIFFFGDNGMGIPSGKFNMWREGTSVPLVIRVPEKYQHLIEDYVPGSVETGAVSFADFAPTALELAGVSVPEYMQGKNFLNKTETKACTFSYRNRIDSSCELVRSVCDAQFLYIRNFYPQKGWRYSPYIAISSPYFMTQWEANVKKEYHGDSPVNRKNCFFMPRKPIEELYDLKNDPDQMYNLAHDPAYQEKCLAMRTQLKEWMLSVRDGGLIPEQELKKLSKEATAYDVIQNEVLYPMEKVLNVCDTMLDHQKTTTELLKSLADDHAVVRYWAVQAIYEKGTFNQEVLEQLLLALKDNSEMVQLAAAETLIYATSQLEYTTQAKAVIIKCLTCDDDVLLPLEALDCLDRVGDKLVDLIPYTKHLIHEAEITKEKEMTRYKQAVLSSSKYVAEKMGVPHDYAGLNDKTIPRLIEIRALRKANALDDLRIM</sequence>
<proteinExistence type="inferred from homology"/>
<name>A0A8J8SHF9_9FIRM</name>
<gene>
    <name evidence="4" type="ORF">HZI73_14365</name>
</gene>
<feature type="domain" description="Sulfatase N-terminal" evidence="3">
    <location>
        <begin position="4"/>
        <end position="305"/>
    </location>
</feature>
<evidence type="ECO:0000313" key="5">
    <source>
        <dbReference type="Proteomes" id="UP000683246"/>
    </source>
</evidence>
<keyword evidence="2 4" id="KW-0378">Hydrolase</keyword>
<comment type="similarity">
    <text evidence="1">Belongs to the sulfatase family.</text>
</comment>
<dbReference type="InterPro" id="IPR050738">
    <property type="entry name" value="Sulfatase"/>
</dbReference>
<dbReference type="InterPro" id="IPR011989">
    <property type="entry name" value="ARM-like"/>
</dbReference>
<dbReference type="Gene3D" id="1.25.10.10">
    <property type="entry name" value="Leucine-rich Repeat Variant"/>
    <property type="match status" value="1"/>
</dbReference>
<dbReference type="SUPFAM" id="SSF48371">
    <property type="entry name" value="ARM repeat"/>
    <property type="match status" value="1"/>
</dbReference>
<dbReference type="InterPro" id="IPR016024">
    <property type="entry name" value="ARM-type_fold"/>
</dbReference>
<dbReference type="PANTHER" id="PTHR42693:SF53">
    <property type="entry name" value="ENDO-4-O-SULFATASE"/>
    <property type="match status" value="1"/>
</dbReference>
<reference evidence="4" key="1">
    <citation type="submission" date="2020-07" db="EMBL/GenBank/DDBJ databases">
        <title>Vallitalea pronyensis genome.</title>
        <authorList>
            <person name="Postec A."/>
        </authorList>
    </citation>
    <scope>NUCLEOTIDE SEQUENCE</scope>
    <source>
        <strain evidence="4">FatNI3</strain>
    </source>
</reference>
<dbReference type="CDD" id="cd16027">
    <property type="entry name" value="SGSH"/>
    <property type="match status" value="1"/>
</dbReference>
<dbReference type="EMBL" id="CP058649">
    <property type="protein sequence ID" value="QUI23397.1"/>
    <property type="molecule type" value="Genomic_DNA"/>
</dbReference>
<dbReference type="PANTHER" id="PTHR42693">
    <property type="entry name" value="ARYLSULFATASE FAMILY MEMBER"/>
    <property type="match status" value="1"/>
</dbReference>
<protein>
    <submittedName>
        <fullName evidence="4">Sulfatase-like hydrolase/transferase</fullName>
    </submittedName>
</protein>
<accession>A0A8J8SHF9</accession>
<dbReference type="AlphaFoldDB" id="A0A8J8SHF9"/>
<dbReference type="InterPro" id="IPR017850">
    <property type="entry name" value="Alkaline_phosphatase_core_sf"/>
</dbReference>
<dbReference type="Proteomes" id="UP000683246">
    <property type="component" value="Chromosome"/>
</dbReference>